<keyword evidence="3" id="KW-1185">Reference proteome</keyword>
<organism evidence="2 3">
    <name type="scientific">Marinobacterium sediminicola</name>
    <dbReference type="NCBI Taxonomy" id="518898"/>
    <lineage>
        <taxon>Bacteria</taxon>
        <taxon>Pseudomonadati</taxon>
        <taxon>Pseudomonadota</taxon>
        <taxon>Gammaproteobacteria</taxon>
        <taxon>Oceanospirillales</taxon>
        <taxon>Oceanospirillaceae</taxon>
        <taxon>Marinobacterium</taxon>
    </lineage>
</organism>
<accession>A0ABY1S2R1</accession>
<evidence type="ECO:0000313" key="2">
    <source>
        <dbReference type="EMBL" id="SMR77564.1"/>
    </source>
</evidence>
<reference evidence="2 3" key="1">
    <citation type="submission" date="2017-05" db="EMBL/GenBank/DDBJ databases">
        <authorList>
            <person name="Varghese N."/>
            <person name="Submissions S."/>
        </authorList>
    </citation>
    <scope>NUCLEOTIDE SEQUENCE [LARGE SCALE GENOMIC DNA]</scope>
    <source>
        <strain evidence="2 3">CGMCC 1.7287</strain>
    </source>
</reference>
<dbReference type="RefSeq" id="WP_239040433.1">
    <property type="nucleotide sequence ID" value="NZ_BAAAEY010000013.1"/>
</dbReference>
<proteinExistence type="predicted"/>
<gene>
    <name evidence="2" type="ORF">SAMN04487964_11455</name>
</gene>
<dbReference type="Proteomes" id="UP001159257">
    <property type="component" value="Unassembled WGS sequence"/>
</dbReference>
<name>A0ABY1S2R1_9GAMM</name>
<feature type="region of interest" description="Disordered" evidence="1">
    <location>
        <begin position="1"/>
        <end position="28"/>
    </location>
</feature>
<evidence type="ECO:0000256" key="1">
    <source>
        <dbReference type="SAM" id="MobiDB-lite"/>
    </source>
</evidence>
<dbReference type="EMBL" id="FXWV01000014">
    <property type="protein sequence ID" value="SMR77564.1"/>
    <property type="molecule type" value="Genomic_DNA"/>
</dbReference>
<protein>
    <submittedName>
        <fullName evidence="2">Uncharacterized protein</fullName>
    </submittedName>
</protein>
<evidence type="ECO:0000313" key="3">
    <source>
        <dbReference type="Proteomes" id="UP001159257"/>
    </source>
</evidence>
<comment type="caution">
    <text evidence="2">The sequence shown here is derived from an EMBL/GenBank/DDBJ whole genome shotgun (WGS) entry which is preliminary data.</text>
</comment>
<sequence length="61" mass="7039">MKQDLNESDSLTAGAKRKKHKPYREQTPLGLESLLQEGIFELTDEDREWINAPAVGRERIE</sequence>